<dbReference type="HOGENOM" id="CLU_3069694_0_0_1"/>
<dbReference type="Proteomes" id="UP000054217">
    <property type="component" value="Unassembled WGS sequence"/>
</dbReference>
<evidence type="ECO:0000313" key="2">
    <source>
        <dbReference type="Proteomes" id="UP000054217"/>
    </source>
</evidence>
<organism evidence="1 2">
    <name type="scientific">Pisolithus tinctorius Marx 270</name>
    <dbReference type="NCBI Taxonomy" id="870435"/>
    <lineage>
        <taxon>Eukaryota</taxon>
        <taxon>Fungi</taxon>
        <taxon>Dikarya</taxon>
        <taxon>Basidiomycota</taxon>
        <taxon>Agaricomycotina</taxon>
        <taxon>Agaricomycetes</taxon>
        <taxon>Agaricomycetidae</taxon>
        <taxon>Boletales</taxon>
        <taxon>Sclerodermatineae</taxon>
        <taxon>Pisolithaceae</taxon>
        <taxon>Pisolithus</taxon>
    </lineage>
</organism>
<reference evidence="1 2" key="1">
    <citation type="submission" date="2014-04" db="EMBL/GenBank/DDBJ databases">
        <authorList>
            <consortium name="DOE Joint Genome Institute"/>
            <person name="Kuo A."/>
            <person name="Kohler A."/>
            <person name="Costa M.D."/>
            <person name="Nagy L.G."/>
            <person name="Floudas D."/>
            <person name="Copeland A."/>
            <person name="Barry K.W."/>
            <person name="Cichocki N."/>
            <person name="Veneault-Fourrey C."/>
            <person name="LaButti K."/>
            <person name="Lindquist E.A."/>
            <person name="Lipzen A."/>
            <person name="Lundell T."/>
            <person name="Morin E."/>
            <person name="Murat C."/>
            <person name="Sun H."/>
            <person name="Tunlid A."/>
            <person name="Henrissat B."/>
            <person name="Grigoriev I.V."/>
            <person name="Hibbett D.S."/>
            <person name="Martin F."/>
            <person name="Nordberg H.P."/>
            <person name="Cantor M.N."/>
            <person name="Hua S.X."/>
        </authorList>
    </citation>
    <scope>NUCLEOTIDE SEQUENCE [LARGE SCALE GENOMIC DNA]</scope>
    <source>
        <strain evidence="1 2">Marx 270</strain>
    </source>
</reference>
<dbReference type="AlphaFoldDB" id="A0A0C3ISU0"/>
<name>A0A0C3ISU0_PISTI</name>
<dbReference type="InParanoid" id="A0A0C3ISU0"/>
<dbReference type="EMBL" id="KN832000">
    <property type="protein sequence ID" value="KIN99972.1"/>
    <property type="molecule type" value="Genomic_DNA"/>
</dbReference>
<protein>
    <submittedName>
        <fullName evidence="1">Uncharacterized protein</fullName>
    </submittedName>
</protein>
<gene>
    <name evidence="1" type="ORF">M404DRAFT_1004291</name>
</gene>
<accession>A0A0C3ISU0</accession>
<evidence type="ECO:0000313" key="1">
    <source>
        <dbReference type="EMBL" id="KIN99972.1"/>
    </source>
</evidence>
<proteinExistence type="predicted"/>
<keyword evidence="2" id="KW-1185">Reference proteome</keyword>
<sequence>MSDHYRTAFRSSYAVRRYTSAVYPNDRFPSRKVRTLALYYEHSPTQHARTDSC</sequence>
<reference evidence="2" key="2">
    <citation type="submission" date="2015-01" db="EMBL/GenBank/DDBJ databases">
        <title>Evolutionary Origins and Diversification of the Mycorrhizal Mutualists.</title>
        <authorList>
            <consortium name="DOE Joint Genome Institute"/>
            <consortium name="Mycorrhizal Genomics Consortium"/>
            <person name="Kohler A."/>
            <person name="Kuo A."/>
            <person name="Nagy L.G."/>
            <person name="Floudas D."/>
            <person name="Copeland A."/>
            <person name="Barry K.W."/>
            <person name="Cichocki N."/>
            <person name="Veneault-Fourrey C."/>
            <person name="LaButti K."/>
            <person name="Lindquist E.A."/>
            <person name="Lipzen A."/>
            <person name="Lundell T."/>
            <person name="Morin E."/>
            <person name="Murat C."/>
            <person name="Riley R."/>
            <person name="Ohm R."/>
            <person name="Sun H."/>
            <person name="Tunlid A."/>
            <person name="Henrissat B."/>
            <person name="Grigoriev I.V."/>
            <person name="Hibbett D.S."/>
            <person name="Martin F."/>
        </authorList>
    </citation>
    <scope>NUCLEOTIDE SEQUENCE [LARGE SCALE GENOMIC DNA]</scope>
    <source>
        <strain evidence="2">Marx 270</strain>
    </source>
</reference>